<reference evidence="1 2" key="1">
    <citation type="submission" date="2015-08" db="EMBL/GenBank/DDBJ databases">
        <title>Emmonsia species relationships and genome sequence.</title>
        <authorList>
            <person name="Cuomo C.A."/>
            <person name="Schwartz I.S."/>
            <person name="Kenyon C."/>
            <person name="De Hoog G.S."/>
            <person name="Govender N.P."/>
            <person name="Botha A."/>
            <person name="Moreno L."/>
            <person name="De Vries M."/>
            <person name="Munoz J.F."/>
            <person name="Stielow J.B."/>
        </authorList>
    </citation>
    <scope>NUCLEOTIDE SEQUENCE [LARGE SCALE GENOMIC DNA]</scope>
    <source>
        <strain evidence="1 2">EI222</strain>
    </source>
</reference>
<dbReference type="VEuPathDB" id="FungiDB:ACJ73_01684"/>
<protein>
    <submittedName>
        <fullName evidence="1">Uncharacterized protein</fullName>
    </submittedName>
</protein>
<evidence type="ECO:0000313" key="2">
    <source>
        <dbReference type="Proteomes" id="UP000242791"/>
    </source>
</evidence>
<keyword evidence="2" id="KW-1185">Reference proteome</keyword>
<name>A0A1J9QFP6_9EURO</name>
<gene>
    <name evidence="1" type="ORF">ACJ73_01684</name>
</gene>
<accession>A0A1J9QFP6</accession>
<comment type="caution">
    <text evidence="1">The sequence shown here is derived from an EMBL/GenBank/DDBJ whole genome shotgun (WGS) entry which is preliminary data.</text>
</comment>
<sequence>MYGQRWKVQERHGHHPGIASNLIPTKQATTIWMVAGRGWHGAGRLAGGLLSCWKVACHRDNRLTNWAPLLSIYLPRMPLRYRMGICHNNMDGPSRLRKLEEDSEEIQRRFPLASERRYIKSSSKLAEKAATYLNENAGVFVTSTSDVGVALSDEIKTCCARSCRRILPDGRSS</sequence>
<dbReference type="Proteomes" id="UP000242791">
    <property type="component" value="Unassembled WGS sequence"/>
</dbReference>
<dbReference type="OrthoDB" id="6484178at2759"/>
<proteinExistence type="predicted"/>
<evidence type="ECO:0000313" key="1">
    <source>
        <dbReference type="EMBL" id="OJD26922.1"/>
    </source>
</evidence>
<dbReference type="EMBL" id="LGTZ01000159">
    <property type="protein sequence ID" value="OJD26922.1"/>
    <property type="molecule type" value="Genomic_DNA"/>
</dbReference>
<dbReference type="AlphaFoldDB" id="A0A1J9QFP6"/>
<organism evidence="1 2">
    <name type="scientific">Blastomyces percursus</name>
    <dbReference type="NCBI Taxonomy" id="1658174"/>
    <lineage>
        <taxon>Eukaryota</taxon>
        <taxon>Fungi</taxon>
        <taxon>Dikarya</taxon>
        <taxon>Ascomycota</taxon>
        <taxon>Pezizomycotina</taxon>
        <taxon>Eurotiomycetes</taxon>
        <taxon>Eurotiomycetidae</taxon>
        <taxon>Onygenales</taxon>
        <taxon>Ajellomycetaceae</taxon>
        <taxon>Blastomyces</taxon>
    </lineage>
</organism>